<evidence type="ECO:0000256" key="5">
    <source>
        <dbReference type="ARBA" id="ARBA00023125"/>
    </source>
</evidence>
<evidence type="ECO:0000256" key="2">
    <source>
        <dbReference type="ARBA" id="ARBA00022723"/>
    </source>
</evidence>
<dbReference type="Pfam" id="PF00172">
    <property type="entry name" value="Zn_clus"/>
    <property type="match status" value="1"/>
</dbReference>
<dbReference type="CDD" id="cd14723">
    <property type="entry name" value="ZIP_Ppr1"/>
    <property type="match status" value="1"/>
</dbReference>
<feature type="region of interest" description="Disordered" evidence="8">
    <location>
        <begin position="272"/>
        <end position="295"/>
    </location>
</feature>
<feature type="compositionally biased region" description="Basic and acidic residues" evidence="8">
    <location>
        <begin position="11"/>
        <end position="20"/>
    </location>
</feature>
<evidence type="ECO:0000256" key="7">
    <source>
        <dbReference type="ARBA" id="ARBA00023242"/>
    </source>
</evidence>
<dbReference type="PROSITE" id="PS00463">
    <property type="entry name" value="ZN2_CY6_FUNGAL_1"/>
    <property type="match status" value="1"/>
</dbReference>
<feature type="compositionally biased region" description="Low complexity" evidence="8">
    <location>
        <begin position="926"/>
        <end position="937"/>
    </location>
</feature>
<protein>
    <recommendedName>
        <fullName evidence="9">Zn(2)-C6 fungal-type domain-containing protein</fullName>
    </recommendedName>
</protein>
<evidence type="ECO:0000259" key="9">
    <source>
        <dbReference type="PROSITE" id="PS50048"/>
    </source>
</evidence>
<dbReference type="InterPro" id="IPR036864">
    <property type="entry name" value="Zn2-C6_fun-type_DNA-bd_sf"/>
</dbReference>
<sequence>MRSHSGTKRSHPSDEADAIRPYKNSLPRIDRPTQTASVDSSPVKEQRSIPRNSSAIFPSFRSVSACNRCRIRKNRCDQRLPRCNLCEKAGVHCVGFDPITKHEIPRSYVFFLESRVVYLERLLADNGIEFAPPEPHEGEARVGLAETGPLNVDSVGGEKGSESPAKKPLEPENDGIDVKIKDEGKQDEREKPGAKPTLPPKGASDHTRDHKRRIVDSSGGLDSLVSKIGMVSVHGASDSRYLGSTSGISFARVVFAAVRSSVSSSASERVAMRPSLHRSSTGPGNAGSSMRDSFFGLQSRPSMKRAPFPDSGVARRLVDRYFEYANPQAPILHRGEFMELYERVYSTEEKNRSPRDLYTLNIVCAIGAGIIFDVKRDAVPLEGEESSENDKPSSLRSGEHKKPSNYQYQPEEYHASAILHLESCLSSPSAADGFGGGLQELQAVLLLASFALLRPVAPGLWYIVGVAVRLAIDLGLHHEDGTGLSSVDENATVRRANRRESVRNAKGGRAREESSEKPNARIRDCGRREWVRETRRRLWWSVYSFDRLVSTCVGRPFGITDQVITTEFPSLLDDKYITTTGFRTPPAGENTSYKHVAHHYFKLRLLQSEIQQVLQYQHADMVRKSNGGRNKSFIPMGLPSPFLQQFGSFRSWRKDVHRRLDDWIQSAPTPKSIGVQYSVQFLELNYWQALTMLYRQSLTVPAALAADLSRTEQVMSPSFGNLEDSEDEDEIFVKVAEAGQKTLRLYRQLHRLRLVNYTYLATHHLFMAGISFLYAIWHSPVVRSLLTLDEVDFTVLGATSVLEDLMEKCPPAEACRDAFERMSKATVQMCLSTTGFGPPSATKGDRLVTLTGKPRQTHTEPPQNRNTPAGAHPTSPTLQTRPAETSLSPEQQSGTKYDGQFLPNNPRPSTRMYPSEYSHSYKNMHPSKQVSPQSSPPADKSSFSNLQPPRYSASTSSYAQQQQYAISDSFTTQSPQQTYSAPPHTSLPTQHSDQSFHYLAGLDFLNITQRPEHEQLYSSSIGGGSVEATNNSELDMFSMSSLFGDGGGSSDTGVDLEFGMTVGLQHEWSEATGYGLFGGFFFGNSVGGS</sequence>
<feature type="domain" description="Zn(2)-C6 fungal-type" evidence="9">
    <location>
        <begin position="65"/>
        <end position="94"/>
    </location>
</feature>
<dbReference type="SMART" id="SM00066">
    <property type="entry name" value="GAL4"/>
    <property type="match status" value="1"/>
</dbReference>
<feature type="compositionally biased region" description="Polar residues" evidence="8">
    <location>
        <begin position="966"/>
        <end position="980"/>
    </location>
</feature>
<organism evidence="10 11">
    <name type="scientific">Emydomyces testavorans</name>
    <dbReference type="NCBI Taxonomy" id="2070801"/>
    <lineage>
        <taxon>Eukaryota</taxon>
        <taxon>Fungi</taxon>
        <taxon>Dikarya</taxon>
        <taxon>Ascomycota</taxon>
        <taxon>Pezizomycotina</taxon>
        <taxon>Eurotiomycetes</taxon>
        <taxon>Eurotiomycetidae</taxon>
        <taxon>Onygenales</taxon>
        <taxon>Nannizziopsiaceae</taxon>
        <taxon>Emydomyces</taxon>
    </lineage>
</organism>
<feature type="region of interest" description="Disordered" evidence="8">
    <location>
        <begin position="483"/>
        <end position="519"/>
    </location>
</feature>
<proteinExistence type="predicted"/>
<feature type="region of interest" description="Disordered" evidence="8">
    <location>
        <begin position="148"/>
        <end position="210"/>
    </location>
</feature>
<reference evidence="10" key="1">
    <citation type="submission" date="2023-03" db="EMBL/GenBank/DDBJ databases">
        <title>Emydomyces testavorans Genome Sequence.</title>
        <authorList>
            <person name="Hoyer L."/>
        </authorList>
    </citation>
    <scope>NUCLEOTIDE SEQUENCE</scope>
    <source>
        <strain evidence="10">16-2883</strain>
    </source>
</reference>
<keyword evidence="2" id="KW-0479">Metal-binding</keyword>
<dbReference type="GO" id="GO:0000981">
    <property type="term" value="F:DNA-binding transcription factor activity, RNA polymerase II-specific"/>
    <property type="evidence" value="ECO:0007669"/>
    <property type="project" value="InterPro"/>
</dbReference>
<dbReference type="Gene3D" id="4.10.240.10">
    <property type="entry name" value="Zn(2)-C6 fungal-type DNA-binding domain"/>
    <property type="match status" value="1"/>
</dbReference>
<dbReference type="AlphaFoldDB" id="A0AAF0DB33"/>
<keyword evidence="5" id="KW-0238">DNA-binding</keyword>
<keyword evidence="7" id="KW-0539">Nucleus</keyword>
<dbReference type="SMART" id="SM00906">
    <property type="entry name" value="Fungal_trans"/>
    <property type="match status" value="1"/>
</dbReference>
<dbReference type="PANTHER" id="PTHR47782:SF1">
    <property type="entry name" value="PYRIMIDINE PATHWAY REGULATORY PROTEIN 1"/>
    <property type="match status" value="1"/>
</dbReference>
<dbReference type="SUPFAM" id="SSF57701">
    <property type="entry name" value="Zn2/Cys6 DNA-binding domain"/>
    <property type="match status" value="1"/>
</dbReference>
<feature type="compositionally biased region" description="Basic and acidic residues" evidence="8">
    <location>
        <begin position="498"/>
        <end position="519"/>
    </location>
</feature>
<name>A0AAF0DB33_9EURO</name>
<feature type="region of interest" description="Disordered" evidence="8">
    <location>
        <begin position="1"/>
        <end position="51"/>
    </location>
</feature>
<dbReference type="GO" id="GO:0005634">
    <property type="term" value="C:nucleus"/>
    <property type="evidence" value="ECO:0007669"/>
    <property type="project" value="UniProtKB-SubCell"/>
</dbReference>
<dbReference type="InterPro" id="IPR001138">
    <property type="entry name" value="Zn2Cys6_DnaBD"/>
</dbReference>
<evidence type="ECO:0000256" key="6">
    <source>
        <dbReference type="ARBA" id="ARBA00023163"/>
    </source>
</evidence>
<feature type="region of interest" description="Disordered" evidence="8">
    <location>
        <begin position="382"/>
        <end position="405"/>
    </location>
</feature>
<dbReference type="EMBL" id="CP120627">
    <property type="protein sequence ID" value="WEW54875.1"/>
    <property type="molecule type" value="Genomic_DNA"/>
</dbReference>
<dbReference type="InterPro" id="IPR007219">
    <property type="entry name" value="XnlR_reg_dom"/>
</dbReference>
<dbReference type="PROSITE" id="PS50048">
    <property type="entry name" value="ZN2_CY6_FUNGAL_2"/>
    <property type="match status" value="1"/>
</dbReference>
<keyword evidence="3" id="KW-0862">Zinc</keyword>
<feature type="compositionally biased region" description="Low complexity" evidence="8">
    <location>
        <begin position="951"/>
        <end position="965"/>
    </location>
</feature>
<feature type="region of interest" description="Disordered" evidence="8">
    <location>
        <begin position="851"/>
        <end position="991"/>
    </location>
</feature>
<dbReference type="PANTHER" id="PTHR47782">
    <property type="entry name" value="ZN(II)2CYS6 TRANSCRIPTION FACTOR (EUROFUNG)-RELATED"/>
    <property type="match status" value="1"/>
</dbReference>
<evidence type="ECO:0000256" key="1">
    <source>
        <dbReference type="ARBA" id="ARBA00004123"/>
    </source>
</evidence>
<dbReference type="Proteomes" id="UP001219355">
    <property type="component" value="Chromosome 1"/>
</dbReference>
<keyword evidence="4" id="KW-0805">Transcription regulation</keyword>
<evidence type="ECO:0000256" key="8">
    <source>
        <dbReference type="SAM" id="MobiDB-lite"/>
    </source>
</evidence>
<keyword evidence="11" id="KW-1185">Reference proteome</keyword>
<dbReference type="FunFam" id="4.10.240.10:FF:000006">
    <property type="entry name" value="Positive regulator of purine utilization"/>
    <property type="match status" value="1"/>
</dbReference>
<feature type="compositionally biased region" description="Polar residues" evidence="8">
    <location>
        <begin position="874"/>
        <end position="895"/>
    </location>
</feature>
<dbReference type="GO" id="GO:0045944">
    <property type="term" value="P:positive regulation of transcription by RNA polymerase II"/>
    <property type="evidence" value="ECO:0007669"/>
    <property type="project" value="TreeGrafter"/>
</dbReference>
<evidence type="ECO:0000313" key="10">
    <source>
        <dbReference type="EMBL" id="WEW54875.1"/>
    </source>
</evidence>
<dbReference type="CDD" id="cd00067">
    <property type="entry name" value="GAL4"/>
    <property type="match status" value="1"/>
</dbReference>
<feature type="compositionally biased region" description="Basic residues" evidence="8">
    <location>
        <begin position="1"/>
        <end position="10"/>
    </location>
</feature>
<feature type="compositionally biased region" description="Polar residues" evidence="8">
    <location>
        <begin position="277"/>
        <end position="291"/>
    </location>
</feature>
<comment type="subcellular location">
    <subcellularLocation>
        <location evidence="1">Nucleus</location>
    </subcellularLocation>
</comment>
<feature type="compositionally biased region" description="Basic and acidic residues" evidence="8">
    <location>
        <begin position="388"/>
        <end position="402"/>
    </location>
</feature>
<dbReference type="GO" id="GO:0006351">
    <property type="term" value="P:DNA-templated transcription"/>
    <property type="evidence" value="ECO:0007669"/>
    <property type="project" value="InterPro"/>
</dbReference>
<dbReference type="CDD" id="cd12148">
    <property type="entry name" value="fungal_TF_MHR"/>
    <property type="match status" value="1"/>
</dbReference>
<dbReference type="GO" id="GO:0008270">
    <property type="term" value="F:zinc ion binding"/>
    <property type="evidence" value="ECO:0007669"/>
    <property type="project" value="InterPro"/>
</dbReference>
<evidence type="ECO:0000256" key="4">
    <source>
        <dbReference type="ARBA" id="ARBA00023015"/>
    </source>
</evidence>
<feature type="compositionally biased region" description="Basic and acidic residues" evidence="8">
    <location>
        <begin position="159"/>
        <end position="193"/>
    </location>
</feature>
<gene>
    <name evidence="10" type="ORF">PRK78_000301</name>
</gene>
<dbReference type="GO" id="GO:0043565">
    <property type="term" value="F:sequence-specific DNA binding"/>
    <property type="evidence" value="ECO:0007669"/>
    <property type="project" value="TreeGrafter"/>
</dbReference>
<keyword evidence="6" id="KW-0804">Transcription</keyword>
<dbReference type="InterPro" id="IPR052202">
    <property type="entry name" value="Yeast_MetPath_Reg"/>
</dbReference>
<dbReference type="Pfam" id="PF04082">
    <property type="entry name" value="Fungal_trans"/>
    <property type="match status" value="1"/>
</dbReference>
<accession>A0AAF0DB33</accession>
<evidence type="ECO:0000313" key="11">
    <source>
        <dbReference type="Proteomes" id="UP001219355"/>
    </source>
</evidence>
<evidence type="ECO:0000256" key="3">
    <source>
        <dbReference type="ARBA" id="ARBA00022833"/>
    </source>
</evidence>